<feature type="transmembrane region" description="Helical" evidence="2">
    <location>
        <begin position="1206"/>
        <end position="1224"/>
    </location>
</feature>
<feature type="compositionally biased region" description="Polar residues" evidence="1">
    <location>
        <begin position="931"/>
        <end position="943"/>
    </location>
</feature>
<feature type="transmembrane region" description="Helical" evidence="2">
    <location>
        <begin position="1181"/>
        <end position="1200"/>
    </location>
</feature>
<protein>
    <recommendedName>
        <fullName evidence="5">Cache domain-containing protein</fullName>
    </recommendedName>
</protein>
<organism evidence="3 4">
    <name type="scientific">Povalibacter uvarum</name>
    <dbReference type="NCBI Taxonomy" id="732238"/>
    <lineage>
        <taxon>Bacteria</taxon>
        <taxon>Pseudomonadati</taxon>
        <taxon>Pseudomonadota</taxon>
        <taxon>Gammaproteobacteria</taxon>
        <taxon>Steroidobacterales</taxon>
        <taxon>Steroidobacteraceae</taxon>
        <taxon>Povalibacter</taxon>
    </lineage>
</organism>
<feature type="transmembrane region" description="Helical" evidence="2">
    <location>
        <begin position="334"/>
        <end position="354"/>
    </location>
</feature>
<evidence type="ECO:0000256" key="1">
    <source>
        <dbReference type="SAM" id="MobiDB-lite"/>
    </source>
</evidence>
<keyword evidence="2" id="KW-0812">Transmembrane</keyword>
<proteinExistence type="predicted"/>
<feature type="transmembrane region" description="Helical" evidence="2">
    <location>
        <begin position="739"/>
        <end position="759"/>
    </location>
</feature>
<feature type="transmembrane region" description="Helical" evidence="2">
    <location>
        <begin position="771"/>
        <end position="790"/>
    </location>
</feature>
<evidence type="ECO:0000313" key="3">
    <source>
        <dbReference type="EMBL" id="MBB6092005.1"/>
    </source>
</evidence>
<keyword evidence="2" id="KW-0472">Membrane</keyword>
<dbReference type="EMBL" id="JACHHZ010000001">
    <property type="protein sequence ID" value="MBB6092005.1"/>
    <property type="molecule type" value="Genomic_DNA"/>
</dbReference>
<evidence type="ECO:0008006" key="5">
    <source>
        <dbReference type="Google" id="ProtNLM"/>
    </source>
</evidence>
<reference evidence="3 4" key="1">
    <citation type="submission" date="2020-08" db="EMBL/GenBank/DDBJ databases">
        <title>Genomic Encyclopedia of Type Strains, Phase IV (KMG-IV): sequencing the most valuable type-strain genomes for metagenomic binning, comparative biology and taxonomic classification.</title>
        <authorList>
            <person name="Goeker M."/>
        </authorList>
    </citation>
    <scope>NUCLEOTIDE SEQUENCE [LARGE SCALE GENOMIC DNA]</scope>
    <source>
        <strain evidence="3 4">DSM 26723</strain>
    </source>
</reference>
<dbReference type="AlphaFoldDB" id="A0A841HIZ1"/>
<feature type="transmembrane region" description="Helical" evidence="2">
    <location>
        <begin position="802"/>
        <end position="827"/>
    </location>
</feature>
<feature type="transmembrane region" description="Helical" evidence="2">
    <location>
        <begin position="20"/>
        <end position="44"/>
    </location>
</feature>
<dbReference type="RefSeq" id="WP_184329767.1">
    <property type="nucleotide sequence ID" value="NZ_JACHHZ010000001.1"/>
</dbReference>
<name>A0A841HIZ1_9GAMM</name>
<sequence>MSAKPDTTDGSLLARARVTWMPMMATALLIVVLTMVGYFGLAYIKGSAFQEERAFRVLGEVARQFDNMQGAMASLLTLVPESLFKTTDCNVEREDRLQYLAKLDLQGLEFTSTADPTASSKATSDVWRDQFRIELDDPKRRFTVRSITTIARPSKGQTGVSCLLEIHGSLQQHLPAFVAQRYFDQVLFAIPTGEVLASVTGRTADRSLIELQPDALANSLVADARTLLLRGADLLDPASVRNFWDTKAEQKAQRSFPAPFLAVAFRQTIGGANYVVSILPVTPTYATRVSNANSKTTGDASDASIATPQPTLYLIGLKRENLGQQVADALGPEGTLAITTVVLLGVLLWPFIGLRFSTPHTAISGFQVFAVIVSLALIPVVLTTCAVWVWSKLKTEIWADRAAEHYAAGIENYLQGELAENVQLLSFYRKLAGSSPTCSMLKRAPIRIEPGRRQIHYARASHNKDDPVCRLFLTYPLAGERTVLKNWSPLRTAVFLAADGSSIEPRITAFGEVPVKQHLNVGNREYVKALREGQGWLAGRNEDSGTRYVAQRLFNRSDAARVLQIAIPSGTERSDLDGFIIGDTRAYGLTASVRPPLLRFAVINRENGQVIFHSDDERSLSENFLVETELNAQLQGVLRTRTSARRISLDDHFDGKYGGEAHRFYYRPLSGTPWGVAVFYPTRVLSNVSLDAAIATLATCIAAVTLIIAALIATIFLGSVRPDRQLLAAIWPQWEWRNHYPRIAVGLTICGGLFITALISRLHAAEWTASAGVAAAGAIVAALLTLVPRIQVPISDPRLYRLFYSWSAVATLGVLVVIPTAVVAVRFQDVSMQTYLRSALVQTAADIEQRSRIMNSDLRRWVPKTPERNSRYPDAATLSRTLPVPGMVATIDPDRDRSTLWMVTALPAMPWIDAAGPPELGSVRRTIWRITTATSPQQRQGTRPSAALGSGSDESDRMMRASVQRIVRTVDGRMLRVLATSDGSHSRRSPLLRTPELDHHEQWSTIELAVALGAVMLLIIVMLASMTARRMFGIYIPFAVRHLPPPPGQAFPFDELLAAELSIDRARAQAGARFTEKDAADIRKVLCEPRYRSLWTGLNADQRQLLHQLATGQYANPENTSVIEQLLYRGYIRLRPWPVITDGGFAEFARIAPELAEFKGDQRLWADEARGSTWNRIRKPLLLLGVLVAVGLMALAGSTLQILSTALAAIAALLGSVTQVTNFVKKDDK</sequence>
<evidence type="ECO:0000313" key="4">
    <source>
        <dbReference type="Proteomes" id="UP000588068"/>
    </source>
</evidence>
<evidence type="ECO:0000256" key="2">
    <source>
        <dbReference type="SAM" id="Phobius"/>
    </source>
</evidence>
<feature type="region of interest" description="Disordered" evidence="1">
    <location>
        <begin position="931"/>
        <end position="958"/>
    </location>
</feature>
<keyword evidence="4" id="KW-1185">Reference proteome</keyword>
<feature type="transmembrane region" description="Helical" evidence="2">
    <location>
        <begin position="692"/>
        <end position="718"/>
    </location>
</feature>
<gene>
    <name evidence="3" type="ORF">HNQ60_000851</name>
</gene>
<comment type="caution">
    <text evidence="3">The sequence shown here is derived from an EMBL/GenBank/DDBJ whole genome shotgun (WGS) entry which is preliminary data.</text>
</comment>
<feature type="transmembrane region" description="Helical" evidence="2">
    <location>
        <begin position="664"/>
        <end position="680"/>
    </location>
</feature>
<feature type="transmembrane region" description="Helical" evidence="2">
    <location>
        <begin position="366"/>
        <end position="391"/>
    </location>
</feature>
<feature type="transmembrane region" description="Helical" evidence="2">
    <location>
        <begin position="1003"/>
        <end position="1024"/>
    </location>
</feature>
<keyword evidence="2" id="KW-1133">Transmembrane helix</keyword>
<accession>A0A841HIZ1</accession>
<dbReference type="Proteomes" id="UP000588068">
    <property type="component" value="Unassembled WGS sequence"/>
</dbReference>